<dbReference type="InterPro" id="IPR015422">
    <property type="entry name" value="PyrdxlP-dep_Trfase_small"/>
</dbReference>
<name>A0A523QH32_UNCAE</name>
<dbReference type="PANTHER" id="PTHR42832">
    <property type="entry name" value="AMINO ACID AMINOTRANSFERASE"/>
    <property type="match status" value="1"/>
</dbReference>
<reference evidence="6 7" key="1">
    <citation type="submission" date="2019-03" db="EMBL/GenBank/DDBJ databases">
        <title>Metabolic potential of uncultured bacteria and archaea associated with petroleum seepage in deep-sea sediments.</title>
        <authorList>
            <person name="Dong X."/>
            <person name="Hubert C."/>
        </authorList>
    </citation>
    <scope>NUCLEOTIDE SEQUENCE [LARGE SCALE GENOMIC DNA]</scope>
    <source>
        <strain evidence="6">E44_bin92</strain>
    </source>
</reference>
<dbReference type="SUPFAM" id="SSF53383">
    <property type="entry name" value="PLP-dependent transferases"/>
    <property type="match status" value="1"/>
</dbReference>
<evidence type="ECO:0000256" key="1">
    <source>
        <dbReference type="ARBA" id="ARBA00001933"/>
    </source>
</evidence>
<evidence type="ECO:0000256" key="2">
    <source>
        <dbReference type="ARBA" id="ARBA00022576"/>
    </source>
</evidence>
<dbReference type="CDD" id="cd00609">
    <property type="entry name" value="AAT_like"/>
    <property type="match status" value="1"/>
</dbReference>
<dbReference type="Gene3D" id="3.40.640.10">
    <property type="entry name" value="Type I PLP-dependent aspartate aminotransferase-like (Major domain)"/>
    <property type="match status" value="1"/>
</dbReference>
<dbReference type="Proteomes" id="UP000320781">
    <property type="component" value="Unassembled WGS sequence"/>
</dbReference>
<comment type="caution">
    <text evidence="6">The sequence shown here is derived from an EMBL/GenBank/DDBJ whole genome shotgun (WGS) entry which is preliminary data.</text>
</comment>
<organism evidence="6 7">
    <name type="scientific">Aerophobetes bacterium</name>
    <dbReference type="NCBI Taxonomy" id="2030807"/>
    <lineage>
        <taxon>Bacteria</taxon>
        <taxon>Candidatus Aerophobota</taxon>
    </lineage>
</organism>
<dbReference type="NCBIfam" id="NF006756">
    <property type="entry name" value="PRK09276.1"/>
    <property type="match status" value="1"/>
</dbReference>
<dbReference type="PANTHER" id="PTHR42832:SF3">
    <property type="entry name" value="L-GLUTAMINE--4-(METHYLSULFANYL)-2-OXOBUTANOATE AMINOTRANSFERASE"/>
    <property type="match status" value="1"/>
</dbReference>
<dbReference type="Pfam" id="PF00155">
    <property type="entry name" value="Aminotran_1_2"/>
    <property type="match status" value="1"/>
</dbReference>
<dbReference type="InterPro" id="IPR015424">
    <property type="entry name" value="PyrdxlP-dep_Trfase"/>
</dbReference>
<dbReference type="InterPro" id="IPR015421">
    <property type="entry name" value="PyrdxlP-dep_Trfase_major"/>
</dbReference>
<evidence type="ECO:0000259" key="5">
    <source>
        <dbReference type="Pfam" id="PF00155"/>
    </source>
</evidence>
<comment type="cofactor">
    <cofactor evidence="1 4">
        <name>pyridoxal 5'-phosphate</name>
        <dbReference type="ChEBI" id="CHEBI:597326"/>
    </cofactor>
</comment>
<dbReference type="InterPro" id="IPR004839">
    <property type="entry name" value="Aminotransferase_I/II_large"/>
</dbReference>
<dbReference type="EMBL" id="SOKU01000291">
    <property type="protein sequence ID" value="TES84785.1"/>
    <property type="molecule type" value="Genomic_DNA"/>
</dbReference>
<evidence type="ECO:0000313" key="7">
    <source>
        <dbReference type="Proteomes" id="UP000320781"/>
    </source>
</evidence>
<dbReference type="EC" id="2.6.1.-" evidence="4"/>
<proteinExistence type="inferred from homology"/>
<protein>
    <recommendedName>
        <fullName evidence="4">Aminotransferase</fullName>
        <ecNumber evidence="4">2.6.1.-</ecNumber>
    </recommendedName>
</protein>
<dbReference type="AlphaFoldDB" id="A0A523QH32"/>
<sequence>MSLRIERTKRLASLPPYLFAELERTKKEMRASGQDLIDLGVGDPDLPTPQPIIEKLCQAAEKPQNHRYPSYQGLLSFRQAIANWYLRKFGVELDPEAEILTLIGSKEGLAHLPLALINPGEIALVPDPAYPVYKAGVIFAGGRVVSLPLLEENHFLPRLEEIEKKTAQEAKLLFLNYPNNPTGAVASESFLSGIVEFAQEHNVAVCHDFAYSQIAYDGYQAPSLLQIKEAKEVGVEFHSLSKTFNMTGWRIGFVVGNRKIIQNLRELKTNVDSGVFQAIQEAGIEALRMEEELTTSIKEIYQTRRNCLVRGLRELGWRVDAPKASFYLWLRVPIPCSSLDFAQKLMRDCGVVVTPGVGFGRCGEGYIRMSLTVDEKRMKEAIERIKAASFL</sequence>
<dbReference type="PROSITE" id="PS00105">
    <property type="entry name" value="AA_TRANSFER_CLASS_1"/>
    <property type="match status" value="1"/>
</dbReference>
<dbReference type="GO" id="GO:0030170">
    <property type="term" value="F:pyridoxal phosphate binding"/>
    <property type="evidence" value="ECO:0007669"/>
    <property type="project" value="InterPro"/>
</dbReference>
<evidence type="ECO:0000256" key="4">
    <source>
        <dbReference type="RuleBase" id="RU000481"/>
    </source>
</evidence>
<dbReference type="InterPro" id="IPR050881">
    <property type="entry name" value="LL-DAP_aminotransferase"/>
</dbReference>
<dbReference type="GO" id="GO:0008483">
    <property type="term" value="F:transaminase activity"/>
    <property type="evidence" value="ECO:0007669"/>
    <property type="project" value="UniProtKB-KW"/>
</dbReference>
<keyword evidence="2 4" id="KW-0032">Aminotransferase</keyword>
<comment type="similarity">
    <text evidence="4">Belongs to the class-I pyridoxal-phosphate-dependent aminotransferase family.</text>
</comment>
<evidence type="ECO:0000313" key="6">
    <source>
        <dbReference type="EMBL" id="TES84785.1"/>
    </source>
</evidence>
<dbReference type="Gene3D" id="3.90.1150.10">
    <property type="entry name" value="Aspartate Aminotransferase, domain 1"/>
    <property type="match status" value="1"/>
</dbReference>
<feature type="domain" description="Aminotransferase class I/classII large" evidence="5">
    <location>
        <begin position="35"/>
        <end position="385"/>
    </location>
</feature>
<gene>
    <name evidence="6" type="ORF">E3J95_05965</name>
</gene>
<accession>A0A523QH32</accession>
<keyword evidence="3 4" id="KW-0808">Transferase</keyword>
<dbReference type="InterPro" id="IPR004838">
    <property type="entry name" value="NHTrfase_class1_PyrdxlP-BS"/>
</dbReference>
<evidence type="ECO:0000256" key="3">
    <source>
        <dbReference type="ARBA" id="ARBA00022679"/>
    </source>
</evidence>